<accession>A0A0F9XJ99</accession>
<organism evidence="1">
    <name type="scientific">marine sediment metagenome</name>
    <dbReference type="NCBI Taxonomy" id="412755"/>
    <lineage>
        <taxon>unclassified sequences</taxon>
        <taxon>metagenomes</taxon>
        <taxon>ecological metagenomes</taxon>
    </lineage>
</organism>
<dbReference type="EMBL" id="LAZR01000096">
    <property type="protein sequence ID" value="KKN92173.1"/>
    <property type="molecule type" value="Genomic_DNA"/>
</dbReference>
<evidence type="ECO:0000313" key="1">
    <source>
        <dbReference type="EMBL" id="KKN92173.1"/>
    </source>
</evidence>
<protein>
    <submittedName>
        <fullName evidence="1">Uncharacterized protein</fullName>
    </submittedName>
</protein>
<comment type="caution">
    <text evidence="1">The sequence shown here is derived from an EMBL/GenBank/DDBJ whole genome shotgun (WGS) entry which is preliminary data.</text>
</comment>
<gene>
    <name evidence="1" type="ORF">LCGC14_0209860</name>
</gene>
<name>A0A0F9XJ99_9ZZZZ</name>
<sequence>MVRGYADYKSAFAKMKKVGWVLPNGNVQVKQMQAALGHGSTKLHNSEPRNEATCLLFVVYQEKYRHWVVRHGGLYYDPLPRYKKLRNSIRYKVTRAISLMQS</sequence>
<proteinExistence type="predicted"/>
<reference evidence="1" key="1">
    <citation type="journal article" date="2015" name="Nature">
        <title>Complex archaea that bridge the gap between prokaryotes and eukaryotes.</title>
        <authorList>
            <person name="Spang A."/>
            <person name="Saw J.H."/>
            <person name="Jorgensen S.L."/>
            <person name="Zaremba-Niedzwiedzka K."/>
            <person name="Martijn J."/>
            <person name="Lind A.E."/>
            <person name="van Eijk R."/>
            <person name="Schleper C."/>
            <person name="Guy L."/>
            <person name="Ettema T.J."/>
        </authorList>
    </citation>
    <scope>NUCLEOTIDE SEQUENCE</scope>
</reference>
<dbReference type="AlphaFoldDB" id="A0A0F9XJ99"/>